<evidence type="ECO:0000313" key="2">
    <source>
        <dbReference type="EMBL" id="EZA54399.1"/>
    </source>
</evidence>
<dbReference type="AlphaFoldDB" id="A0A026WH47"/>
<accession>A0A026WH47</accession>
<evidence type="ECO:0000313" key="3">
    <source>
        <dbReference type="Proteomes" id="UP000053097"/>
    </source>
</evidence>
<reference evidence="2 3" key="1">
    <citation type="journal article" date="2014" name="Curr. Biol.">
        <title>The genome of the clonal raider ant Cerapachys biroi.</title>
        <authorList>
            <person name="Oxley P.R."/>
            <person name="Ji L."/>
            <person name="Fetter-Pruneda I."/>
            <person name="McKenzie S.K."/>
            <person name="Li C."/>
            <person name="Hu H."/>
            <person name="Zhang G."/>
            <person name="Kronauer D.J."/>
        </authorList>
    </citation>
    <scope>NUCLEOTIDE SEQUENCE [LARGE SCALE GENOMIC DNA]</scope>
</reference>
<feature type="region of interest" description="Disordered" evidence="1">
    <location>
        <begin position="48"/>
        <end position="72"/>
    </location>
</feature>
<protein>
    <submittedName>
        <fullName evidence="2">Uncharacterized protein</fullName>
    </submittedName>
</protein>
<organism evidence="2 3">
    <name type="scientific">Ooceraea biroi</name>
    <name type="common">Clonal raider ant</name>
    <name type="synonym">Cerapachys biroi</name>
    <dbReference type="NCBI Taxonomy" id="2015173"/>
    <lineage>
        <taxon>Eukaryota</taxon>
        <taxon>Metazoa</taxon>
        <taxon>Ecdysozoa</taxon>
        <taxon>Arthropoda</taxon>
        <taxon>Hexapoda</taxon>
        <taxon>Insecta</taxon>
        <taxon>Pterygota</taxon>
        <taxon>Neoptera</taxon>
        <taxon>Endopterygota</taxon>
        <taxon>Hymenoptera</taxon>
        <taxon>Apocrita</taxon>
        <taxon>Aculeata</taxon>
        <taxon>Formicoidea</taxon>
        <taxon>Formicidae</taxon>
        <taxon>Dorylinae</taxon>
        <taxon>Ooceraea</taxon>
    </lineage>
</organism>
<evidence type="ECO:0000256" key="1">
    <source>
        <dbReference type="SAM" id="MobiDB-lite"/>
    </source>
</evidence>
<dbReference type="Proteomes" id="UP000053097">
    <property type="component" value="Unassembled WGS sequence"/>
</dbReference>
<sequence length="112" mass="13005">MAIGERYTSDSSARAHASSRKIADRLLLDATKLRRVLIGLMEDRAFSDESASREPRHRAIAPTPKSLQSRHGRPVEGMYHRSFLQHEVYGLYLSNPLPSRCENLYFQWQKYR</sequence>
<gene>
    <name evidence="2" type="ORF">X777_05629</name>
</gene>
<keyword evidence="3" id="KW-1185">Reference proteome</keyword>
<dbReference type="EMBL" id="KK107250">
    <property type="protein sequence ID" value="EZA54399.1"/>
    <property type="molecule type" value="Genomic_DNA"/>
</dbReference>
<proteinExistence type="predicted"/>
<name>A0A026WH47_OOCBI</name>